<name>S3K3Y1_TREMA</name>
<keyword evidence="6" id="KW-0238">DNA-binding</keyword>
<comment type="caution">
    <text evidence="7">The sequence shown here is derived from an EMBL/GenBank/DDBJ whole genome shotgun (WGS) entry which is preliminary data.</text>
</comment>
<sequence>MLALRLKPELEKRLTTLAEKTGRTKTFYAVKAIEQQLDDMEDYYLAEQAYNEWVAEGKKTYSLDEVFS</sequence>
<proteinExistence type="inferred from homology"/>
<dbReference type="RefSeq" id="WP_016526240.1">
    <property type="nucleotide sequence ID" value="NZ_KE332518.1"/>
</dbReference>
<dbReference type="Pfam" id="PF05509">
    <property type="entry name" value="TraY"/>
    <property type="match status" value="1"/>
</dbReference>
<accession>S3K3Y1</accession>
<organism evidence="7 8">
    <name type="scientific">Treponema maltophilum ATCC 51939</name>
    <dbReference type="NCBI Taxonomy" id="1125699"/>
    <lineage>
        <taxon>Bacteria</taxon>
        <taxon>Pseudomonadati</taxon>
        <taxon>Spirochaetota</taxon>
        <taxon>Spirochaetia</taxon>
        <taxon>Spirochaetales</taxon>
        <taxon>Treponemataceae</taxon>
        <taxon>Treponema</taxon>
    </lineage>
</organism>
<protein>
    <recommendedName>
        <fullName evidence="3">Relaxosome protein TraY</fullName>
    </recommendedName>
</protein>
<dbReference type="PATRIC" id="fig|1125699.3.peg.2003"/>
<dbReference type="EMBL" id="ATFF01000006">
    <property type="protein sequence ID" value="EPF31631.1"/>
    <property type="molecule type" value="Genomic_DNA"/>
</dbReference>
<evidence type="ECO:0000256" key="2">
    <source>
        <dbReference type="ARBA" id="ARBA00007183"/>
    </source>
</evidence>
<dbReference type="InterPro" id="IPR010985">
    <property type="entry name" value="Ribbon_hlx_hlx"/>
</dbReference>
<keyword evidence="4" id="KW-0963">Cytoplasm</keyword>
<keyword evidence="8" id="KW-1185">Reference proteome</keyword>
<dbReference type="Proteomes" id="UP000014541">
    <property type="component" value="Unassembled WGS sequence"/>
</dbReference>
<evidence type="ECO:0000313" key="7">
    <source>
        <dbReference type="EMBL" id="EPF31631.1"/>
    </source>
</evidence>
<evidence type="ECO:0000256" key="4">
    <source>
        <dbReference type="ARBA" id="ARBA00022490"/>
    </source>
</evidence>
<evidence type="ECO:0000256" key="3">
    <source>
        <dbReference type="ARBA" id="ARBA00020541"/>
    </source>
</evidence>
<dbReference type="GO" id="GO:0006355">
    <property type="term" value="P:regulation of DNA-templated transcription"/>
    <property type="evidence" value="ECO:0007669"/>
    <property type="project" value="InterPro"/>
</dbReference>
<gene>
    <name evidence="7" type="ORF">HMPREF9194_01982</name>
</gene>
<dbReference type="GO" id="GO:0003677">
    <property type="term" value="F:DNA binding"/>
    <property type="evidence" value="ECO:0007669"/>
    <property type="project" value="UniProtKB-KW"/>
</dbReference>
<dbReference type="AlphaFoldDB" id="S3K3Y1"/>
<evidence type="ECO:0000256" key="5">
    <source>
        <dbReference type="ARBA" id="ARBA00022971"/>
    </source>
</evidence>
<reference evidence="7 8" key="1">
    <citation type="submission" date="2013-04" db="EMBL/GenBank/DDBJ databases">
        <title>The Genome Sequence of Treponema maltophilum ATCC 51939.</title>
        <authorList>
            <consortium name="The Broad Institute Genomics Platform"/>
            <person name="Earl A."/>
            <person name="Ward D."/>
            <person name="Feldgarden M."/>
            <person name="Gevers D."/>
            <person name="Leonetti C."/>
            <person name="Blanton J.M."/>
            <person name="Dewhirst F.E."/>
            <person name="Izard J."/>
            <person name="Walker B."/>
            <person name="Young S."/>
            <person name="Zeng Q."/>
            <person name="Gargeya S."/>
            <person name="Fitzgerald M."/>
            <person name="Haas B."/>
            <person name="Abouelleil A."/>
            <person name="Allen A.W."/>
            <person name="Alvarado L."/>
            <person name="Arachchi H.M."/>
            <person name="Berlin A.M."/>
            <person name="Chapman S.B."/>
            <person name="Gainer-Dewar J."/>
            <person name="Goldberg J."/>
            <person name="Griggs A."/>
            <person name="Gujja S."/>
            <person name="Hansen M."/>
            <person name="Howarth C."/>
            <person name="Imamovic A."/>
            <person name="Ireland A."/>
            <person name="Larimer J."/>
            <person name="McCowan C."/>
            <person name="Murphy C."/>
            <person name="Pearson M."/>
            <person name="Poon T.W."/>
            <person name="Priest M."/>
            <person name="Roberts A."/>
            <person name="Saif S."/>
            <person name="Shea T."/>
            <person name="Sisk P."/>
            <person name="Sykes S."/>
            <person name="Wortman J."/>
            <person name="Nusbaum C."/>
            <person name="Birren B."/>
        </authorList>
    </citation>
    <scope>NUCLEOTIDE SEQUENCE [LARGE SCALE GENOMIC DNA]</scope>
    <source>
        <strain evidence="7 8">ATCC 51939</strain>
    </source>
</reference>
<dbReference type="InterPro" id="IPR008876">
    <property type="entry name" value="TraY"/>
</dbReference>
<dbReference type="GO" id="GO:0005737">
    <property type="term" value="C:cytoplasm"/>
    <property type="evidence" value="ECO:0007669"/>
    <property type="project" value="UniProtKB-SubCell"/>
</dbReference>
<dbReference type="eggNOG" id="COG4710">
    <property type="taxonomic scope" value="Bacteria"/>
</dbReference>
<dbReference type="OrthoDB" id="129686at2"/>
<evidence type="ECO:0000256" key="1">
    <source>
        <dbReference type="ARBA" id="ARBA00004496"/>
    </source>
</evidence>
<evidence type="ECO:0000313" key="8">
    <source>
        <dbReference type="Proteomes" id="UP000014541"/>
    </source>
</evidence>
<dbReference type="STRING" id="1125699.HMPREF9194_01982"/>
<dbReference type="HOGENOM" id="CLU_155311_6_1_12"/>
<comment type="subcellular location">
    <subcellularLocation>
        <location evidence="1">Cytoplasm</location>
    </subcellularLocation>
</comment>
<dbReference type="SUPFAM" id="SSF47598">
    <property type="entry name" value="Ribbon-helix-helix"/>
    <property type="match status" value="1"/>
</dbReference>
<keyword evidence="5" id="KW-0184">Conjugation</keyword>
<comment type="similarity">
    <text evidence="2">Belongs to the TraY family.</text>
</comment>
<evidence type="ECO:0000256" key="6">
    <source>
        <dbReference type="ARBA" id="ARBA00023125"/>
    </source>
</evidence>